<reference evidence="5" key="1">
    <citation type="journal article" date="2014" name="Int. J. Syst. Evol. Microbiol.">
        <title>Complete genome sequence of Corynebacterium casei LMG S-19264T (=DSM 44701T), isolated from a smear-ripened cheese.</title>
        <authorList>
            <consortium name="US DOE Joint Genome Institute (JGI-PGF)"/>
            <person name="Walter F."/>
            <person name="Albersmeier A."/>
            <person name="Kalinowski J."/>
            <person name="Ruckert C."/>
        </authorList>
    </citation>
    <scope>NUCLEOTIDE SEQUENCE</scope>
    <source>
        <strain evidence="5">JCM 3086</strain>
    </source>
</reference>
<protein>
    <submittedName>
        <fullName evidence="5">ABC transporter substrate-binding protein</fullName>
    </submittedName>
</protein>
<comment type="similarity">
    <text evidence="1">Belongs to the leucine-binding protein family.</text>
</comment>
<comment type="caution">
    <text evidence="5">The sequence shown here is derived from an EMBL/GenBank/DDBJ whole genome shotgun (WGS) entry which is preliminary data.</text>
</comment>
<feature type="domain" description="Leucine-binding protein" evidence="4">
    <location>
        <begin position="29"/>
        <end position="365"/>
    </location>
</feature>
<keyword evidence="6" id="KW-1185">Reference proteome</keyword>
<dbReference type="InterPro" id="IPR028081">
    <property type="entry name" value="Leu-bd"/>
</dbReference>
<accession>A0A917P7G5</accession>
<evidence type="ECO:0000256" key="3">
    <source>
        <dbReference type="SAM" id="SignalP"/>
    </source>
</evidence>
<evidence type="ECO:0000256" key="1">
    <source>
        <dbReference type="ARBA" id="ARBA00010062"/>
    </source>
</evidence>
<dbReference type="Proteomes" id="UP000657574">
    <property type="component" value="Unassembled WGS sequence"/>
</dbReference>
<proteinExistence type="inferred from homology"/>
<evidence type="ECO:0000259" key="4">
    <source>
        <dbReference type="Pfam" id="PF13458"/>
    </source>
</evidence>
<dbReference type="SUPFAM" id="SSF53822">
    <property type="entry name" value="Periplasmic binding protein-like I"/>
    <property type="match status" value="1"/>
</dbReference>
<evidence type="ECO:0000313" key="6">
    <source>
        <dbReference type="Proteomes" id="UP000657574"/>
    </source>
</evidence>
<evidence type="ECO:0000256" key="2">
    <source>
        <dbReference type="ARBA" id="ARBA00022729"/>
    </source>
</evidence>
<feature type="chain" id="PRO_5039696864" evidence="3">
    <location>
        <begin position="18"/>
        <end position="394"/>
    </location>
</feature>
<dbReference type="PANTHER" id="PTHR30483:SF6">
    <property type="entry name" value="PERIPLASMIC BINDING PROTEIN OF ABC TRANSPORTER FOR NATURAL AMINO ACIDS"/>
    <property type="match status" value="1"/>
</dbReference>
<keyword evidence="2 3" id="KW-0732">Signal</keyword>
<dbReference type="EMBL" id="BMQA01000086">
    <property type="protein sequence ID" value="GGJ65490.1"/>
    <property type="molecule type" value="Genomic_DNA"/>
</dbReference>
<dbReference type="Pfam" id="PF13458">
    <property type="entry name" value="Peripla_BP_6"/>
    <property type="match status" value="1"/>
</dbReference>
<reference evidence="5" key="2">
    <citation type="submission" date="2020-09" db="EMBL/GenBank/DDBJ databases">
        <authorList>
            <person name="Sun Q."/>
            <person name="Ohkuma M."/>
        </authorList>
    </citation>
    <scope>NUCLEOTIDE SEQUENCE</scope>
    <source>
        <strain evidence="5">JCM 3086</strain>
    </source>
</reference>
<dbReference type="Gene3D" id="3.40.50.2300">
    <property type="match status" value="2"/>
</dbReference>
<feature type="signal peptide" evidence="3">
    <location>
        <begin position="1"/>
        <end position="17"/>
    </location>
</feature>
<evidence type="ECO:0000313" key="5">
    <source>
        <dbReference type="EMBL" id="GGJ65490.1"/>
    </source>
</evidence>
<dbReference type="InterPro" id="IPR051010">
    <property type="entry name" value="BCAA_transport"/>
</dbReference>
<dbReference type="AlphaFoldDB" id="A0A917P7G5"/>
<sequence length="394" mass="41194">MLAAGAALSLLALSACGGASSGSASDAFTVGMVVSKTGPLSTYSADWENGFRAGLDYLTQGKMEIDGKPIKLIEGDDTGDATVGSNVATNLLSDGAQVLVGPTSSPVALAVANLAIQNNVLFVAGDAGTTDLVGMDDRVFAPFGAARSGNEIDAKIVGDVDGKTVATIDPDYEFGQTQAAGVKAVLEPLGATVKSFLEPTDTADFTTVAQKVAKPHPDFVTTSWLAPGQLQLYRALAAQGVFKESHLYAALMKSDSFKTIAESLGNFVNDTRFSIAYFPGATGNEQDLALQKYGKAHKHTVEYDDSMGWTAAEIVYHALTNGDASDGESLAKTVKDWSFTGPQGEVQIRGKDNQIILPRFSVKLTKQNGQWGPKLVKAVPASELVPPVVKAIGQ</sequence>
<dbReference type="PANTHER" id="PTHR30483">
    <property type="entry name" value="LEUCINE-SPECIFIC-BINDING PROTEIN"/>
    <property type="match status" value="1"/>
</dbReference>
<dbReference type="InterPro" id="IPR028082">
    <property type="entry name" value="Peripla_BP_I"/>
</dbReference>
<gene>
    <name evidence="5" type="ORF">GCM10010121_090160</name>
</gene>
<organism evidence="5 6">
    <name type="scientific">Streptomyces brasiliensis</name>
    <dbReference type="NCBI Taxonomy" id="1954"/>
    <lineage>
        <taxon>Bacteria</taxon>
        <taxon>Bacillati</taxon>
        <taxon>Actinomycetota</taxon>
        <taxon>Actinomycetes</taxon>
        <taxon>Kitasatosporales</taxon>
        <taxon>Streptomycetaceae</taxon>
        <taxon>Streptomyces</taxon>
    </lineage>
</organism>
<name>A0A917P7G5_9ACTN</name>